<sequence>MAISSLKEGKSVFIDRCNLNREQRSEFVKLGGPGIEVHAVVLKLPAQVCISRSVKRTGHEGNLQGGRAAAVGKLRSEGGLHCNVIANATNWRLKHGGGGVNAAIFKAAGPDLETATRVRANTLLPGIAVVVPLPSTCPLHNAEGITHVIHVLGPNMNPNRPDNLNNDYTKGCI</sequence>
<dbReference type="InterPro" id="IPR027417">
    <property type="entry name" value="P-loop_NTPase"/>
</dbReference>
<proteinExistence type="predicted"/>
<dbReference type="InterPro" id="IPR002589">
    <property type="entry name" value="Macro_dom"/>
</dbReference>
<evidence type="ECO:0000313" key="2">
    <source>
        <dbReference type="Proteomes" id="UP000694864"/>
    </source>
</evidence>
<name>A0ABM1R2N5_CAMSA</name>
<dbReference type="SUPFAM" id="SSF52949">
    <property type="entry name" value="Macro domain-like"/>
    <property type="match status" value="1"/>
</dbReference>
<dbReference type="RefSeq" id="XP_019093273.1">
    <property type="nucleotide sequence ID" value="XM_019237728.1"/>
</dbReference>
<dbReference type="Gene3D" id="3.40.50.300">
    <property type="entry name" value="P-loop containing nucleotide triphosphate hydrolases"/>
    <property type="match status" value="1"/>
</dbReference>
<dbReference type="Pfam" id="PF01661">
    <property type="entry name" value="Macro"/>
    <property type="match status" value="1"/>
</dbReference>
<gene>
    <name evidence="3" type="primary">LOC109129470</name>
</gene>
<dbReference type="InterPro" id="IPR043472">
    <property type="entry name" value="Macro_dom-like"/>
</dbReference>
<organism evidence="2 3">
    <name type="scientific">Camelina sativa</name>
    <name type="common">False flax</name>
    <name type="synonym">Myagrum sativum</name>
    <dbReference type="NCBI Taxonomy" id="90675"/>
    <lineage>
        <taxon>Eukaryota</taxon>
        <taxon>Viridiplantae</taxon>
        <taxon>Streptophyta</taxon>
        <taxon>Embryophyta</taxon>
        <taxon>Tracheophyta</taxon>
        <taxon>Spermatophyta</taxon>
        <taxon>Magnoliopsida</taxon>
        <taxon>eudicotyledons</taxon>
        <taxon>Gunneridae</taxon>
        <taxon>Pentapetalae</taxon>
        <taxon>rosids</taxon>
        <taxon>malvids</taxon>
        <taxon>Brassicales</taxon>
        <taxon>Brassicaceae</taxon>
        <taxon>Camelineae</taxon>
        <taxon>Camelina</taxon>
    </lineage>
</organism>
<dbReference type="Gene3D" id="3.40.220.10">
    <property type="entry name" value="Leucine Aminopeptidase, subunit E, domain 1"/>
    <property type="match status" value="1"/>
</dbReference>
<evidence type="ECO:0000313" key="3">
    <source>
        <dbReference type="RefSeq" id="XP_019093273.1"/>
    </source>
</evidence>
<feature type="domain" description="Macro" evidence="1">
    <location>
        <begin position="54"/>
        <end position="173"/>
    </location>
</feature>
<evidence type="ECO:0000259" key="1">
    <source>
        <dbReference type="PROSITE" id="PS51154"/>
    </source>
</evidence>
<reference evidence="3" key="2">
    <citation type="submission" date="2025-08" db="UniProtKB">
        <authorList>
            <consortium name="RefSeq"/>
        </authorList>
    </citation>
    <scope>IDENTIFICATION</scope>
    <source>
        <tissue evidence="3">Leaf</tissue>
    </source>
</reference>
<dbReference type="PROSITE" id="PS51154">
    <property type="entry name" value="MACRO"/>
    <property type="match status" value="1"/>
</dbReference>
<keyword evidence="2" id="KW-1185">Reference proteome</keyword>
<dbReference type="Proteomes" id="UP000694864">
    <property type="component" value="Chromosome 16"/>
</dbReference>
<protein>
    <submittedName>
        <fullName evidence="3">Transcription factor bHLH140-like</fullName>
    </submittedName>
</protein>
<accession>A0ABM1R2N5</accession>
<reference evidence="2" key="1">
    <citation type="journal article" date="2014" name="Nat. Commun.">
        <title>The emerging biofuel crop Camelina sativa retains a highly undifferentiated hexaploid genome structure.</title>
        <authorList>
            <person name="Kagale S."/>
            <person name="Koh C."/>
            <person name="Nixon J."/>
            <person name="Bollina V."/>
            <person name="Clarke W.E."/>
            <person name="Tuteja R."/>
            <person name="Spillane C."/>
            <person name="Robinson S.J."/>
            <person name="Links M.G."/>
            <person name="Clarke C."/>
            <person name="Higgins E.E."/>
            <person name="Huebert T."/>
            <person name="Sharpe A.G."/>
            <person name="Parkin I.A."/>
        </authorList>
    </citation>
    <scope>NUCLEOTIDE SEQUENCE [LARGE SCALE GENOMIC DNA]</scope>
    <source>
        <strain evidence="2">cv. DH55</strain>
    </source>
</reference>
<dbReference type="GeneID" id="109129470"/>